<keyword evidence="3" id="KW-1185">Reference proteome</keyword>
<dbReference type="STRING" id="490189.SAMN02927903_03180"/>
<proteinExistence type="predicted"/>
<accession>A0A1G5K952</accession>
<dbReference type="Gene3D" id="1.25.40.10">
    <property type="entry name" value="Tetratricopeptide repeat domain"/>
    <property type="match status" value="3"/>
</dbReference>
<feature type="compositionally biased region" description="Basic and acidic residues" evidence="1">
    <location>
        <begin position="460"/>
        <end position="479"/>
    </location>
</feature>
<name>A0A1G5K952_9FLAO</name>
<evidence type="ECO:0000313" key="3">
    <source>
        <dbReference type="Proteomes" id="UP000199354"/>
    </source>
</evidence>
<reference evidence="2 3" key="1">
    <citation type="submission" date="2016-10" db="EMBL/GenBank/DDBJ databases">
        <authorList>
            <person name="de Groot N.N."/>
        </authorList>
    </citation>
    <scope>NUCLEOTIDE SEQUENCE [LARGE SCALE GENOMIC DNA]</scope>
    <source>
        <strain evidence="2 3">CGMCC 1.7031</strain>
    </source>
</reference>
<dbReference type="InterPro" id="IPR019734">
    <property type="entry name" value="TPR_rpt"/>
</dbReference>
<organism evidence="2 3">
    <name type="scientific">Flavobacterium caeni</name>
    <dbReference type="NCBI Taxonomy" id="490189"/>
    <lineage>
        <taxon>Bacteria</taxon>
        <taxon>Pseudomonadati</taxon>
        <taxon>Bacteroidota</taxon>
        <taxon>Flavobacteriia</taxon>
        <taxon>Flavobacteriales</taxon>
        <taxon>Flavobacteriaceae</taxon>
        <taxon>Flavobacterium</taxon>
    </lineage>
</organism>
<dbReference type="PROSITE" id="PS51257">
    <property type="entry name" value="PROKAR_LIPOPROTEIN"/>
    <property type="match status" value="1"/>
</dbReference>
<dbReference type="SMART" id="SM00028">
    <property type="entry name" value="TPR"/>
    <property type="match status" value="5"/>
</dbReference>
<evidence type="ECO:0000256" key="1">
    <source>
        <dbReference type="SAM" id="MobiDB-lite"/>
    </source>
</evidence>
<dbReference type="AlphaFoldDB" id="A0A1G5K952"/>
<dbReference type="RefSeq" id="WP_244503478.1">
    <property type="nucleotide sequence ID" value="NZ_FMVF01000024.1"/>
</dbReference>
<feature type="region of interest" description="Disordered" evidence="1">
    <location>
        <begin position="444"/>
        <end position="505"/>
    </location>
</feature>
<feature type="region of interest" description="Disordered" evidence="1">
    <location>
        <begin position="916"/>
        <end position="997"/>
    </location>
</feature>
<gene>
    <name evidence="2" type="ORF">SAMN02927903_03180</name>
</gene>
<sequence>MKTKLLRYTPIAGLLVLVIACSTKKNTFVSRNSHALSSKYNILYNGGLALDKGVEELKLQYQDNFWERLPIERMQIKEQAVMPGDQPTANPNFERAETKATKAIQKHSMNIGGTEKNPQMDEAHLMLGQARYYDQRFVPALEAFNYILYKYPTSSKIYEAKIWREKTNMRLENDAVAVTNLTNLLKEIKFKDQIFADANAALSQAYLNLEDKDSAVAKLQLARDFTKSNEEEARYRFVLGQLYEEMALPDSAYASYQSVIDMHRKAPRRYVIHAHMRQANQFDYKTGDTLAFVEKYQKMLEDRENRPYLDALNHQMALFYDKQKNTKQAKKYYNLSLKHKTQDQYMMASNYRNLADIYFDDAKYLTAGKYYDSTLVQLEPRSREFKAIKKKRENLNDVIKYEGIATRNDSILKVCAMSEADRIAYYNDHIEKLKKEEERLKLLAEKSGGGSTGTEGAIDNVDRPEKFGPDGKTAVRESEQAMTQAQKGARPPAEGTTGTPGGKASGDFYFYNPTTVAFGKNEFIKNWGNRAHRNNWRVSAAKGANAAGEEDLALGETGEDGKPAEVKTAEMYTAEYYIKQLPTTQKEIDSIGKERNFAYYQLGVIYKEKFKEYQLASDKLEKLLQNNPEERLVLPSLYNLYKIYEITDKDKALAIKNRIIAEYPESRYAQILKNPDAGAVAAGDSPDVAYQKLFTLFEAGDYRKVLAESEVAIEQFTGDELQPKFEMLKANVTGKLKGLDEYKKALNYVALTYPNSDEGKKAESMLAREVVVMEAMTFNSKEPASWKILYQANNLSDNKTIALYGKIAKFLKERSFDKITMSVDIYTMTENFIVIHGLKNEEHAKGIQSILKEFKEYKVQEPGYIISNENYKVVQIKKNFDEFLKVGNGPIVATQAPSVPDDPTEKISDEEKQFKEMQQRAAENRKMAKEQQKQQQGKVSDPDPETAMPPNPFQNQNQTQPRQNQQQIQNNNSMPPGMMTPPSGTGTAPPRSPQPKK</sequence>
<evidence type="ECO:0008006" key="4">
    <source>
        <dbReference type="Google" id="ProtNLM"/>
    </source>
</evidence>
<dbReference type="Proteomes" id="UP000199354">
    <property type="component" value="Unassembled WGS sequence"/>
</dbReference>
<dbReference type="EMBL" id="FMVF01000024">
    <property type="protein sequence ID" value="SCY97162.1"/>
    <property type="molecule type" value="Genomic_DNA"/>
</dbReference>
<protein>
    <recommendedName>
        <fullName evidence="4">Protein involved in gliding motility SprE</fullName>
    </recommendedName>
</protein>
<feature type="compositionally biased region" description="Low complexity" evidence="1">
    <location>
        <begin position="953"/>
        <end position="989"/>
    </location>
</feature>
<feature type="compositionally biased region" description="Basic and acidic residues" evidence="1">
    <location>
        <begin position="916"/>
        <end position="932"/>
    </location>
</feature>
<evidence type="ECO:0000313" key="2">
    <source>
        <dbReference type="EMBL" id="SCY97162.1"/>
    </source>
</evidence>
<dbReference type="SUPFAM" id="SSF48452">
    <property type="entry name" value="TPR-like"/>
    <property type="match status" value="2"/>
</dbReference>
<dbReference type="InterPro" id="IPR011990">
    <property type="entry name" value="TPR-like_helical_dom_sf"/>
</dbReference>
<feature type="compositionally biased region" description="Low complexity" evidence="1">
    <location>
        <begin position="488"/>
        <end position="497"/>
    </location>
</feature>